<dbReference type="Pfam" id="PF03641">
    <property type="entry name" value="Lysine_decarbox"/>
    <property type="match status" value="1"/>
</dbReference>
<dbReference type="AlphaFoldDB" id="A0A3B0W168"/>
<dbReference type="InterPro" id="IPR052341">
    <property type="entry name" value="LOG_family_nucleotidases"/>
</dbReference>
<feature type="domain" description="Pyrimidine/purine nucleotide 5'-monophosphate nucleosidase C-terminal" evidence="1">
    <location>
        <begin position="335"/>
        <end position="454"/>
    </location>
</feature>
<dbReference type="InterPro" id="IPR021826">
    <property type="entry name" value="PpnN_C"/>
</dbReference>
<gene>
    <name evidence="3" type="ORF">MNBD_GAMMA03-1890</name>
</gene>
<dbReference type="NCBIfam" id="NF038390">
    <property type="entry name" value="Nsidase_PpnN"/>
    <property type="match status" value="1"/>
</dbReference>
<evidence type="ECO:0000259" key="1">
    <source>
        <dbReference type="Pfam" id="PF11892"/>
    </source>
</evidence>
<name>A0A3B0W168_9ZZZZ</name>
<dbReference type="Gene3D" id="3.40.50.450">
    <property type="match status" value="1"/>
</dbReference>
<dbReference type="Pfam" id="PF11892">
    <property type="entry name" value="PpnN_C"/>
    <property type="match status" value="1"/>
</dbReference>
<organism evidence="3">
    <name type="scientific">hydrothermal vent metagenome</name>
    <dbReference type="NCBI Taxonomy" id="652676"/>
    <lineage>
        <taxon>unclassified sequences</taxon>
        <taxon>metagenomes</taxon>
        <taxon>ecological metagenomes</taxon>
    </lineage>
</organism>
<accession>A0A3B0W168</accession>
<dbReference type="InterPro" id="IPR037153">
    <property type="entry name" value="PpnN-like_sf"/>
</dbReference>
<feature type="domain" description="Pyrimidine/purine nucleotide 5'-monophosphate nucleosidase N-terminal" evidence="2">
    <location>
        <begin position="9"/>
        <end position="115"/>
    </location>
</feature>
<dbReference type="SUPFAM" id="SSF102405">
    <property type="entry name" value="MCP/YpsA-like"/>
    <property type="match status" value="1"/>
</dbReference>
<dbReference type="InterPro" id="IPR031100">
    <property type="entry name" value="LOG_fam"/>
</dbReference>
<reference evidence="3" key="1">
    <citation type="submission" date="2018-06" db="EMBL/GenBank/DDBJ databases">
        <authorList>
            <person name="Zhirakovskaya E."/>
        </authorList>
    </citation>
    <scope>NUCLEOTIDE SEQUENCE</scope>
</reference>
<dbReference type="Gene3D" id="3.30.1850.10">
    <property type="entry name" value="MoCo carrier protein-like"/>
    <property type="match status" value="1"/>
</dbReference>
<evidence type="ECO:0000259" key="2">
    <source>
        <dbReference type="Pfam" id="PF14793"/>
    </source>
</evidence>
<dbReference type="Pfam" id="PF14793">
    <property type="entry name" value="DUF4478"/>
    <property type="match status" value="1"/>
</dbReference>
<sequence length="464" mass="51967">MNTNIAKVIIRPEGSLQILSHQEATQLCDCSDEGLNDMLVQCTLAVLNTGSKEDSNDGLRAKFPDFDIKVTVKGRGVQVTLKNPPANAFVDNQLIVGLKEHVFAVIRDLVYTRNDILENPQFDLNSSSGITNAVFHIARNAQLMHPNSNPNIIVCWGGHSISETEYKYTKKLGYELGLRNLDICTGCGPGAMKGPMKGAVLGHGKQRNHNARYIGLTEPEIIAAEAPNAIVNELCIYPDIEKRLEAFVRLGHGIIIFPGGPGTMEELLYLLSIKLHPDNKDLPLPLILTGNEQSEAYFASVLNFIDVTLGEEAIQHLEVIINRPRDVATRMTKYMALIRQNRKDSSDAYYYNWNLKLKMDLQTPFMPNHETMPQLNLHKNQPIHELSSQLRKAFSGIVAGNVKQDGVREIEKHGPFELHGDPKIMAAMDDLLQSFVEQKRMKIDASTYNPCYKINRTEIRLENT</sequence>
<dbReference type="PANTHER" id="PTHR43393">
    <property type="entry name" value="CYTOKININ RIBOSIDE 5'-MONOPHOSPHATE PHOSPHORIBOHYDROLASE"/>
    <property type="match status" value="1"/>
</dbReference>
<evidence type="ECO:0000313" key="3">
    <source>
        <dbReference type="EMBL" id="VAW44467.1"/>
    </source>
</evidence>
<dbReference type="EMBL" id="UOFC01000008">
    <property type="protein sequence ID" value="VAW44467.1"/>
    <property type="molecule type" value="Genomic_DNA"/>
</dbReference>
<dbReference type="InterPro" id="IPR049788">
    <property type="entry name" value="PpnN"/>
</dbReference>
<dbReference type="InterPro" id="IPR027820">
    <property type="entry name" value="PpnN_N"/>
</dbReference>
<dbReference type="GO" id="GO:0005829">
    <property type="term" value="C:cytosol"/>
    <property type="evidence" value="ECO:0007669"/>
    <property type="project" value="TreeGrafter"/>
</dbReference>
<dbReference type="PANTHER" id="PTHR43393:SF1">
    <property type="entry name" value="PYRIMIDINE_PURINE NUCLEOTIDE 5'-MONOPHOSPHATE NUCLEOSIDASE"/>
    <property type="match status" value="1"/>
</dbReference>
<protein>
    <submittedName>
        <fullName evidence="3">LOG family protein YgdH</fullName>
    </submittedName>
</protein>
<proteinExistence type="predicted"/>